<dbReference type="GO" id="GO:0016020">
    <property type="term" value="C:membrane"/>
    <property type="evidence" value="ECO:0007669"/>
    <property type="project" value="UniProtKB-SubCell"/>
</dbReference>
<feature type="transmembrane region" description="Helical" evidence="6">
    <location>
        <begin position="67"/>
        <end position="89"/>
    </location>
</feature>
<dbReference type="Pfam" id="PF03073">
    <property type="entry name" value="TspO_MBR"/>
    <property type="match status" value="1"/>
</dbReference>
<feature type="transmembrane region" description="Helical" evidence="6">
    <location>
        <begin position="40"/>
        <end position="60"/>
    </location>
</feature>
<dbReference type="FunFam" id="1.20.1260.100:FF:000001">
    <property type="entry name" value="translocator protein 2"/>
    <property type="match status" value="1"/>
</dbReference>
<keyword evidence="4 6" id="KW-1133">Transmembrane helix</keyword>
<evidence type="ECO:0000256" key="4">
    <source>
        <dbReference type="ARBA" id="ARBA00022989"/>
    </source>
</evidence>
<comment type="subcellular location">
    <subcellularLocation>
        <location evidence="1">Membrane</location>
        <topology evidence="1">Multi-pass membrane protein</topology>
    </subcellularLocation>
</comment>
<dbReference type="PANTHER" id="PTHR10057">
    <property type="entry name" value="PERIPHERAL-TYPE BENZODIAZEPINE RECEPTOR"/>
    <property type="match status" value="1"/>
</dbReference>
<dbReference type="PIRSF" id="PIRSF005859">
    <property type="entry name" value="PBR"/>
    <property type="match status" value="1"/>
</dbReference>
<dbReference type="AlphaFoldDB" id="A0A939EHL5"/>
<organism evidence="7 8">
    <name type="scientific">Roseibium aggregatum</name>
    <dbReference type="NCBI Taxonomy" id="187304"/>
    <lineage>
        <taxon>Bacteria</taxon>
        <taxon>Pseudomonadati</taxon>
        <taxon>Pseudomonadota</taxon>
        <taxon>Alphaproteobacteria</taxon>
        <taxon>Hyphomicrobiales</taxon>
        <taxon>Stappiaceae</taxon>
        <taxon>Roseibium</taxon>
    </lineage>
</organism>
<dbReference type="GO" id="GO:0033013">
    <property type="term" value="P:tetrapyrrole metabolic process"/>
    <property type="evidence" value="ECO:0007669"/>
    <property type="project" value="UniProtKB-ARBA"/>
</dbReference>
<sequence length="150" mass="16686">MAIAVFVVLVLVTAMSGAVFKPGTWYEALKKPAWTPPNWAFPVVWTLLYIMILFAGWAVWTKAGWSLALAIWAAQLVLNGAWSWLFFGLRRMDLALVDVGLLWLAIAGFILAAWPLSTLSSLLFVPYLMWVSTAFLLNLSVLRLNAADRA</sequence>
<evidence type="ECO:0000313" key="7">
    <source>
        <dbReference type="EMBL" id="MBN9672861.1"/>
    </source>
</evidence>
<gene>
    <name evidence="7" type="ORF">JF539_21075</name>
</gene>
<dbReference type="InterPro" id="IPR038330">
    <property type="entry name" value="TspO/MBR-related_sf"/>
</dbReference>
<feature type="transmembrane region" description="Helical" evidence="6">
    <location>
        <begin position="121"/>
        <end position="142"/>
    </location>
</feature>
<evidence type="ECO:0000256" key="1">
    <source>
        <dbReference type="ARBA" id="ARBA00004141"/>
    </source>
</evidence>
<evidence type="ECO:0000256" key="5">
    <source>
        <dbReference type="ARBA" id="ARBA00023136"/>
    </source>
</evidence>
<dbReference type="InterPro" id="IPR004307">
    <property type="entry name" value="TspO_MBR"/>
</dbReference>
<dbReference type="PANTHER" id="PTHR10057:SF0">
    <property type="entry name" value="TRANSLOCATOR PROTEIN"/>
    <property type="match status" value="1"/>
</dbReference>
<evidence type="ECO:0000313" key="8">
    <source>
        <dbReference type="Proteomes" id="UP000664096"/>
    </source>
</evidence>
<reference evidence="7" key="1">
    <citation type="submission" date="2020-12" db="EMBL/GenBank/DDBJ databases">
        <title>Oil enriched cultivation method for isolating marine PHA-producing bacteria.</title>
        <authorList>
            <person name="Zheng W."/>
            <person name="Yu S."/>
            <person name="Huang Y."/>
        </authorList>
    </citation>
    <scope>NUCLEOTIDE SEQUENCE</scope>
    <source>
        <strain evidence="7">SY-2-12</strain>
    </source>
</reference>
<dbReference type="RefSeq" id="WP_207142709.1">
    <property type="nucleotide sequence ID" value="NZ_JAEKJZ010000005.1"/>
</dbReference>
<evidence type="ECO:0000256" key="3">
    <source>
        <dbReference type="ARBA" id="ARBA00022692"/>
    </source>
</evidence>
<accession>A0A939EHL5</accession>
<evidence type="ECO:0000256" key="2">
    <source>
        <dbReference type="ARBA" id="ARBA00007524"/>
    </source>
</evidence>
<keyword evidence="3 6" id="KW-0812">Transmembrane</keyword>
<comment type="similarity">
    <text evidence="2">Belongs to the TspO/BZRP family.</text>
</comment>
<dbReference type="EMBL" id="JAEKJZ010000005">
    <property type="protein sequence ID" value="MBN9672861.1"/>
    <property type="molecule type" value="Genomic_DNA"/>
</dbReference>
<dbReference type="Gene3D" id="1.20.1260.100">
    <property type="entry name" value="TspO/MBR protein"/>
    <property type="match status" value="1"/>
</dbReference>
<dbReference type="Proteomes" id="UP000664096">
    <property type="component" value="Unassembled WGS sequence"/>
</dbReference>
<proteinExistence type="inferred from homology"/>
<protein>
    <submittedName>
        <fullName evidence="7">Tryptophan-rich sensory protein</fullName>
    </submittedName>
</protein>
<keyword evidence="5 6" id="KW-0472">Membrane</keyword>
<comment type="caution">
    <text evidence="7">The sequence shown here is derived from an EMBL/GenBank/DDBJ whole genome shotgun (WGS) entry which is preliminary data.</text>
</comment>
<evidence type="ECO:0000256" key="6">
    <source>
        <dbReference type="SAM" id="Phobius"/>
    </source>
</evidence>
<name>A0A939EHL5_9HYPH</name>
<feature type="transmembrane region" description="Helical" evidence="6">
    <location>
        <begin position="95"/>
        <end position="114"/>
    </location>
</feature>
<dbReference type="CDD" id="cd15904">
    <property type="entry name" value="TSPO_MBR"/>
    <property type="match status" value="1"/>
</dbReference>